<evidence type="ECO:0000313" key="2">
    <source>
        <dbReference type="Proteomes" id="UP001202550"/>
    </source>
</evidence>
<reference evidence="1 2" key="1">
    <citation type="submission" date="2022-05" db="EMBL/GenBank/DDBJ databases">
        <title>Seasonal and diel survey of microbial diversity of the Tyrrhenian coast.</title>
        <authorList>
            <person name="Gattoni G."/>
            <person name="Corral P."/>
        </authorList>
    </citation>
    <scope>NUCLEOTIDE SEQUENCE [LARGE SCALE GENOMIC DNA]</scope>
    <source>
        <strain evidence="1 2">V10</strain>
    </source>
</reference>
<evidence type="ECO:0000313" key="1">
    <source>
        <dbReference type="EMBL" id="MCL1629294.1"/>
    </source>
</evidence>
<proteinExistence type="predicted"/>
<gene>
    <name evidence="1" type="ORF">M3N55_11165</name>
</gene>
<keyword evidence="2" id="KW-1185">Reference proteome</keyword>
<dbReference type="Proteomes" id="UP001202550">
    <property type="component" value="Unassembled WGS sequence"/>
</dbReference>
<protein>
    <submittedName>
        <fullName evidence="1">Uncharacterized protein</fullName>
    </submittedName>
</protein>
<dbReference type="RefSeq" id="WP_249058905.1">
    <property type="nucleotide sequence ID" value="NZ_JALZWP010000010.1"/>
</dbReference>
<organism evidence="1 2">
    <name type="scientific">Roseinatronobacter domitianus</name>
    <dbReference type="NCBI Taxonomy" id="2940293"/>
    <lineage>
        <taxon>Bacteria</taxon>
        <taxon>Pseudomonadati</taxon>
        <taxon>Pseudomonadota</taxon>
        <taxon>Alphaproteobacteria</taxon>
        <taxon>Rhodobacterales</taxon>
        <taxon>Paracoccaceae</taxon>
        <taxon>Roseinatronobacter</taxon>
    </lineage>
</organism>
<sequence length="87" mass="9532">MDKIDALFSYLDLQMSLGVPRASTQAPTALIDGTEFDTIRRFDVSAAVGDGRINPEGDPVDHLAFSRRWLASQGISPGDSFLIHRAR</sequence>
<name>A0ABT0M366_9RHOB</name>
<comment type="caution">
    <text evidence="1">The sequence shown here is derived from an EMBL/GenBank/DDBJ whole genome shotgun (WGS) entry which is preliminary data.</text>
</comment>
<dbReference type="EMBL" id="JALZWP010000010">
    <property type="protein sequence ID" value="MCL1629294.1"/>
    <property type="molecule type" value="Genomic_DNA"/>
</dbReference>
<accession>A0ABT0M366</accession>